<proteinExistence type="predicted"/>
<name>A0A859IH37_GLAPU</name>
<organism evidence="1 2">
    <name type="scientific">Glaesserella parasuis</name>
    <name type="common">Haemophilus parasuis</name>
    <dbReference type="NCBI Taxonomy" id="738"/>
    <lineage>
        <taxon>Bacteria</taxon>
        <taxon>Pseudomonadati</taxon>
        <taxon>Pseudomonadota</taxon>
        <taxon>Gammaproteobacteria</taxon>
        <taxon>Pasteurellales</taxon>
        <taxon>Pasteurellaceae</taxon>
        <taxon>Glaesserella</taxon>
    </lineage>
</organism>
<dbReference type="RefSeq" id="WP_176443780.1">
    <property type="nucleotide sequence ID" value="NZ_CP041334.1"/>
</dbReference>
<accession>A0A859IH37</accession>
<gene>
    <name evidence="1" type="ORF">FLK62_08560</name>
</gene>
<protein>
    <submittedName>
        <fullName evidence="1">Phosphoribosylformylglycinamidine synthase subunit PurS</fullName>
    </submittedName>
</protein>
<sequence length="71" mass="8310">MTEKLRKFTFTYSQNGKSYVLHIDAPSKEEAIERVKAMSQAKYEGEILTIIPVSKNSQFWFARLITRLLKK</sequence>
<dbReference type="AlphaFoldDB" id="A0A859IH37"/>
<evidence type="ECO:0000313" key="2">
    <source>
        <dbReference type="Proteomes" id="UP000509790"/>
    </source>
</evidence>
<dbReference type="EMBL" id="CP041334">
    <property type="protein sequence ID" value="QKY73282.1"/>
    <property type="molecule type" value="Genomic_DNA"/>
</dbReference>
<reference evidence="1 2" key="1">
    <citation type="submission" date="2019-06" db="EMBL/GenBank/DDBJ databases">
        <title>Complete genome sequence of Haemophilus parasuis HPS412.</title>
        <authorList>
            <person name="Yang S."/>
            <person name="Huang C."/>
        </authorList>
    </citation>
    <scope>NUCLEOTIDE SEQUENCE [LARGE SCALE GENOMIC DNA]</scope>
    <source>
        <strain evidence="1 2">HPS412</strain>
    </source>
</reference>
<dbReference type="Proteomes" id="UP000509790">
    <property type="component" value="Chromosome"/>
</dbReference>
<evidence type="ECO:0000313" key="1">
    <source>
        <dbReference type="EMBL" id="QKY73282.1"/>
    </source>
</evidence>